<protein>
    <submittedName>
        <fullName evidence="2">Uncharacterized protein</fullName>
    </submittedName>
</protein>
<sequence length="170" mass="17990">MAGRVVSKPGHEPGPFTKDEQSRPSGYAIRGAGSEQLTAFNCAWAGLAHSRNRQQGPGRLEIEPDVASDGRAPNTESELASRLGFPVGAGADSSFTCFKRPPPPADFPPTAGYAVVSHRVRLEGPTFRSASPSVADIRVSRASGASTPVWPLHPTDASPHALFHIMKIPK</sequence>
<evidence type="ECO:0000313" key="2">
    <source>
        <dbReference type="EMBL" id="KZL85474.1"/>
    </source>
</evidence>
<feature type="region of interest" description="Disordered" evidence="1">
    <location>
        <begin position="1"/>
        <end position="31"/>
    </location>
</feature>
<gene>
    <name evidence="2" type="ORF">CI238_06686</name>
</gene>
<comment type="caution">
    <text evidence="2">The sequence shown here is derived from an EMBL/GenBank/DDBJ whole genome shotgun (WGS) entry which is preliminary data.</text>
</comment>
<reference evidence="2 3" key="1">
    <citation type="submission" date="2015-06" db="EMBL/GenBank/DDBJ databases">
        <title>Survival trade-offs in plant roots during colonization by closely related pathogenic and mutualistic fungi.</title>
        <authorList>
            <person name="Hacquard S."/>
            <person name="Kracher B."/>
            <person name="Hiruma K."/>
            <person name="Weinman A."/>
            <person name="Muench P."/>
            <person name="Garrido Oter R."/>
            <person name="Ver Loren van Themaat E."/>
            <person name="Dallerey J.-F."/>
            <person name="Damm U."/>
            <person name="Henrissat B."/>
            <person name="Lespinet O."/>
            <person name="Thon M."/>
            <person name="Kemen E."/>
            <person name="McHardy A.C."/>
            <person name="Schulze-Lefert P."/>
            <person name="O'Connell R.J."/>
        </authorList>
    </citation>
    <scope>NUCLEOTIDE SEQUENCE [LARGE SCALE GENOMIC DNA]</scope>
    <source>
        <strain evidence="2 3">MAFF 238704</strain>
    </source>
</reference>
<organism evidence="2 3">
    <name type="scientific">Colletotrichum incanum</name>
    <name type="common">Soybean anthracnose fungus</name>
    <dbReference type="NCBI Taxonomy" id="1573173"/>
    <lineage>
        <taxon>Eukaryota</taxon>
        <taxon>Fungi</taxon>
        <taxon>Dikarya</taxon>
        <taxon>Ascomycota</taxon>
        <taxon>Pezizomycotina</taxon>
        <taxon>Sordariomycetes</taxon>
        <taxon>Hypocreomycetidae</taxon>
        <taxon>Glomerellales</taxon>
        <taxon>Glomerellaceae</taxon>
        <taxon>Colletotrichum</taxon>
        <taxon>Colletotrichum spaethianum species complex</taxon>
    </lineage>
</organism>
<proteinExistence type="predicted"/>
<feature type="region of interest" description="Disordered" evidence="1">
    <location>
        <begin position="50"/>
        <end position="76"/>
    </location>
</feature>
<evidence type="ECO:0000256" key="1">
    <source>
        <dbReference type="SAM" id="MobiDB-lite"/>
    </source>
</evidence>
<dbReference type="EMBL" id="LFIW01000624">
    <property type="protein sequence ID" value="KZL85474.1"/>
    <property type="molecule type" value="Genomic_DNA"/>
</dbReference>
<dbReference type="Proteomes" id="UP000076584">
    <property type="component" value="Unassembled WGS sequence"/>
</dbReference>
<evidence type="ECO:0000313" key="3">
    <source>
        <dbReference type="Proteomes" id="UP000076584"/>
    </source>
</evidence>
<name>A0A162N2Z0_COLIC</name>
<dbReference type="AlphaFoldDB" id="A0A162N2Z0"/>
<keyword evidence="3" id="KW-1185">Reference proteome</keyword>
<accession>A0A162N2Z0</accession>